<protein>
    <submittedName>
        <fullName evidence="2">Uncharacterized protein</fullName>
    </submittedName>
</protein>
<evidence type="ECO:0000313" key="2">
    <source>
        <dbReference type="EMBL" id="KAK5910441.1"/>
    </source>
</evidence>
<feature type="compositionally biased region" description="Low complexity" evidence="1">
    <location>
        <begin position="69"/>
        <end position="83"/>
    </location>
</feature>
<evidence type="ECO:0000313" key="3">
    <source>
        <dbReference type="Proteomes" id="UP001335648"/>
    </source>
</evidence>
<organism evidence="2 3">
    <name type="scientific">Champsocephalus esox</name>
    <name type="common">pike icefish</name>
    <dbReference type="NCBI Taxonomy" id="159716"/>
    <lineage>
        <taxon>Eukaryota</taxon>
        <taxon>Metazoa</taxon>
        <taxon>Chordata</taxon>
        <taxon>Craniata</taxon>
        <taxon>Vertebrata</taxon>
        <taxon>Euteleostomi</taxon>
        <taxon>Actinopterygii</taxon>
        <taxon>Neopterygii</taxon>
        <taxon>Teleostei</taxon>
        <taxon>Neoteleostei</taxon>
        <taxon>Acanthomorphata</taxon>
        <taxon>Eupercaria</taxon>
        <taxon>Perciformes</taxon>
        <taxon>Notothenioidei</taxon>
        <taxon>Channichthyidae</taxon>
        <taxon>Champsocephalus</taxon>
    </lineage>
</organism>
<evidence type="ECO:0000256" key="1">
    <source>
        <dbReference type="SAM" id="MobiDB-lite"/>
    </source>
</evidence>
<reference evidence="2 3" key="1">
    <citation type="journal article" date="2023" name="Mol. Biol. Evol.">
        <title>Genomics of Secondarily Temperate Adaptation in the Only Non-Antarctic Icefish.</title>
        <authorList>
            <person name="Rivera-Colon A.G."/>
            <person name="Rayamajhi N."/>
            <person name="Minhas B.F."/>
            <person name="Madrigal G."/>
            <person name="Bilyk K.T."/>
            <person name="Yoon V."/>
            <person name="Hune M."/>
            <person name="Gregory S."/>
            <person name="Cheng C.H.C."/>
            <person name="Catchen J.M."/>
        </authorList>
    </citation>
    <scope>NUCLEOTIDE SEQUENCE [LARGE SCALE GENOMIC DNA]</scope>
    <source>
        <strain evidence="2">JC2023a</strain>
    </source>
</reference>
<dbReference type="EMBL" id="JAULUE010002048">
    <property type="protein sequence ID" value="KAK5910441.1"/>
    <property type="molecule type" value="Genomic_DNA"/>
</dbReference>
<proteinExistence type="predicted"/>
<gene>
    <name evidence="2" type="ORF">CesoFtcFv8_004274</name>
</gene>
<name>A0AAN8CUC5_9TELE</name>
<feature type="region of interest" description="Disordered" evidence="1">
    <location>
        <begin position="69"/>
        <end position="90"/>
    </location>
</feature>
<comment type="caution">
    <text evidence="2">The sequence shown here is derived from an EMBL/GenBank/DDBJ whole genome shotgun (WGS) entry which is preliminary data.</text>
</comment>
<keyword evidence="3" id="KW-1185">Reference proteome</keyword>
<accession>A0AAN8CUC5</accession>
<sequence>MQTTCDRRLPRTPPFTSTLSLARFRKQLDRVRPHLSCAALPSAGYSPRAPAQNKAACKHCTASPGTYAASASYTSPTSLPPSAGARCGSC</sequence>
<dbReference type="AlphaFoldDB" id="A0AAN8CUC5"/>
<dbReference type="Proteomes" id="UP001335648">
    <property type="component" value="Unassembled WGS sequence"/>
</dbReference>